<dbReference type="OrthoDB" id="671653at2759"/>
<keyword evidence="3" id="KW-1185">Reference proteome</keyword>
<feature type="signal peptide" evidence="1">
    <location>
        <begin position="1"/>
        <end position="21"/>
    </location>
</feature>
<evidence type="ECO:0008006" key="4">
    <source>
        <dbReference type="Google" id="ProtNLM"/>
    </source>
</evidence>
<sequence>MRSYLALVIALLILLVAVAGAGTQGTAAPAGSPPAPAATGAWVPIGDVRDNFYRQVANFALVVRMLVFKTEELTLVEVVAGSKCASKYWDDEDWNFFHLNIYANGQAHNIEQ</sequence>
<reference evidence="2 3" key="1">
    <citation type="submission" date="2019-11" db="EMBL/GenBank/DDBJ databases">
        <title>Whole genome sequence of Oryza granulata.</title>
        <authorList>
            <person name="Li W."/>
        </authorList>
    </citation>
    <scope>NUCLEOTIDE SEQUENCE [LARGE SCALE GENOMIC DNA]</scope>
    <source>
        <strain evidence="3">cv. Menghai</strain>
        <tissue evidence="2">Leaf</tissue>
    </source>
</reference>
<proteinExistence type="predicted"/>
<evidence type="ECO:0000313" key="2">
    <source>
        <dbReference type="EMBL" id="KAF0933705.1"/>
    </source>
</evidence>
<gene>
    <name evidence="2" type="ORF">E2562_019188</name>
</gene>
<evidence type="ECO:0000256" key="1">
    <source>
        <dbReference type="SAM" id="SignalP"/>
    </source>
</evidence>
<dbReference type="EMBL" id="SPHZ02000001">
    <property type="protein sequence ID" value="KAF0933705.1"/>
    <property type="molecule type" value="Genomic_DNA"/>
</dbReference>
<accession>A0A6G1FA23</accession>
<keyword evidence="1" id="KW-0732">Signal</keyword>
<dbReference type="AlphaFoldDB" id="A0A6G1FA23"/>
<organism evidence="2 3">
    <name type="scientific">Oryza meyeriana var. granulata</name>
    <dbReference type="NCBI Taxonomy" id="110450"/>
    <lineage>
        <taxon>Eukaryota</taxon>
        <taxon>Viridiplantae</taxon>
        <taxon>Streptophyta</taxon>
        <taxon>Embryophyta</taxon>
        <taxon>Tracheophyta</taxon>
        <taxon>Spermatophyta</taxon>
        <taxon>Magnoliopsida</taxon>
        <taxon>Liliopsida</taxon>
        <taxon>Poales</taxon>
        <taxon>Poaceae</taxon>
        <taxon>BOP clade</taxon>
        <taxon>Oryzoideae</taxon>
        <taxon>Oryzeae</taxon>
        <taxon>Oryzinae</taxon>
        <taxon>Oryza</taxon>
        <taxon>Oryza meyeriana</taxon>
    </lineage>
</organism>
<name>A0A6G1FA23_9ORYZ</name>
<dbReference type="Proteomes" id="UP000479710">
    <property type="component" value="Unassembled WGS sequence"/>
</dbReference>
<protein>
    <recommendedName>
        <fullName evidence="4">Cystatin domain-containing protein</fullName>
    </recommendedName>
</protein>
<evidence type="ECO:0000313" key="3">
    <source>
        <dbReference type="Proteomes" id="UP000479710"/>
    </source>
</evidence>
<comment type="caution">
    <text evidence="2">The sequence shown here is derived from an EMBL/GenBank/DDBJ whole genome shotgun (WGS) entry which is preliminary data.</text>
</comment>
<feature type="chain" id="PRO_5026358778" description="Cystatin domain-containing protein" evidence="1">
    <location>
        <begin position="22"/>
        <end position="112"/>
    </location>
</feature>